<feature type="region of interest" description="Disordered" evidence="1">
    <location>
        <begin position="1"/>
        <end position="102"/>
    </location>
</feature>
<feature type="compositionally biased region" description="Basic and acidic residues" evidence="1">
    <location>
        <begin position="135"/>
        <end position="174"/>
    </location>
</feature>
<proteinExistence type="predicted"/>
<evidence type="ECO:0000313" key="2">
    <source>
        <dbReference type="EMBL" id="PTQ46947.1"/>
    </source>
</evidence>
<feature type="compositionally biased region" description="Basic and acidic residues" evidence="1">
    <location>
        <begin position="71"/>
        <end position="84"/>
    </location>
</feature>
<feature type="compositionally biased region" description="Basic and acidic residues" evidence="1">
    <location>
        <begin position="16"/>
        <end position="26"/>
    </location>
</feature>
<dbReference type="AlphaFoldDB" id="A0A2R6XLF3"/>
<feature type="region of interest" description="Disordered" evidence="1">
    <location>
        <begin position="234"/>
        <end position="275"/>
    </location>
</feature>
<protein>
    <submittedName>
        <fullName evidence="2">Uncharacterized protein</fullName>
    </submittedName>
</protein>
<reference evidence="3" key="1">
    <citation type="journal article" date="2017" name="Cell">
        <title>Insights into land plant evolution garnered from the Marchantia polymorpha genome.</title>
        <authorList>
            <person name="Bowman J.L."/>
            <person name="Kohchi T."/>
            <person name="Yamato K.T."/>
            <person name="Jenkins J."/>
            <person name="Shu S."/>
            <person name="Ishizaki K."/>
            <person name="Yamaoka S."/>
            <person name="Nishihama R."/>
            <person name="Nakamura Y."/>
            <person name="Berger F."/>
            <person name="Adam C."/>
            <person name="Aki S.S."/>
            <person name="Althoff F."/>
            <person name="Araki T."/>
            <person name="Arteaga-Vazquez M.A."/>
            <person name="Balasubrmanian S."/>
            <person name="Barry K."/>
            <person name="Bauer D."/>
            <person name="Boehm C.R."/>
            <person name="Briginshaw L."/>
            <person name="Caballero-Perez J."/>
            <person name="Catarino B."/>
            <person name="Chen F."/>
            <person name="Chiyoda S."/>
            <person name="Chovatia M."/>
            <person name="Davies K.M."/>
            <person name="Delmans M."/>
            <person name="Demura T."/>
            <person name="Dierschke T."/>
            <person name="Dolan L."/>
            <person name="Dorantes-Acosta A.E."/>
            <person name="Eklund D.M."/>
            <person name="Florent S.N."/>
            <person name="Flores-Sandoval E."/>
            <person name="Fujiyama A."/>
            <person name="Fukuzawa H."/>
            <person name="Galik B."/>
            <person name="Grimanelli D."/>
            <person name="Grimwood J."/>
            <person name="Grossniklaus U."/>
            <person name="Hamada T."/>
            <person name="Haseloff J."/>
            <person name="Hetherington A.J."/>
            <person name="Higo A."/>
            <person name="Hirakawa Y."/>
            <person name="Hundley H.N."/>
            <person name="Ikeda Y."/>
            <person name="Inoue K."/>
            <person name="Inoue S.I."/>
            <person name="Ishida S."/>
            <person name="Jia Q."/>
            <person name="Kakita M."/>
            <person name="Kanazawa T."/>
            <person name="Kawai Y."/>
            <person name="Kawashima T."/>
            <person name="Kennedy M."/>
            <person name="Kinose K."/>
            <person name="Kinoshita T."/>
            <person name="Kohara Y."/>
            <person name="Koide E."/>
            <person name="Komatsu K."/>
            <person name="Kopischke S."/>
            <person name="Kubo M."/>
            <person name="Kyozuka J."/>
            <person name="Lagercrantz U."/>
            <person name="Lin S.S."/>
            <person name="Lindquist E."/>
            <person name="Lipzen A.M."/>
            <person name="Lu C.W."/>
            <person name="De Luna E."/>
            <person name="Martienssen R.A."/>
            <person name="Minamino N."/>
            <person name="Mizutani M."/>
            <person name="Mizutani M."/>
            <person name="Mochizuki N."/>
            <person name="Monte I."/>
            <person name="Mosher R."/>
            <person name="Nagasaki H."/>
            <person name="Nakagami H."/>
            <person name="Naramoto S."/>
            <person name="Nishitani K."/>
            <person name="Ohtani M."/>
            <person name="Okamoto T."/>
            <person name="Okumura M."/>
            <person name="Phillips J."/>
            <person name="Pollak B."/>
            <person name="Reinders A."/>
            <person name="Rovekamp M."/>
            <person name="Sano R."/>
            <person name="Sawa S."/>
            <person name="Schmid M.W."/>
            <person name="Shirakawa M."/>
            <person name="Solano R."/>
            <person name="Spunde A."/>
            <person name="Suetsugu N."/>
            <person name="Sugano S."/>
            <person name="Sugiyama A."/>
            <person name="Sun R."/>
            <person name="Suzuki Y."/>
            <person name="Takenaka M."/>
            <person name="Takezawa D."/>
            <person name="Tomogane H."/>
            <person name="Tsuzuki M."/>
            <person name="Ueda T."/>
            <person name="Umeda M."/>
            <person name="Ward J.M."/>
            <person name="Watanabe Y."/>
            <person name="Yazaki K."/>
            <person name="Yokoyama R."/>
            <person name="Yoshitake Y."/>
            <person name="Yotsui I."/>
            <person name="Zachgo S."/>
            <person name="Schmutz J."/>
        </authorList>
    </citation>
    <scope>NUCLEOTIDE SEQUENCE [LARGE SCALE GENOMIC DNA]</scope>
    <source>
        <strain evidence="3">Tak-1</strain>
    </source>
</reference>
<feature type="compositionally biased region" description="Gly residues" evidence="1">
    <location>
        <begin position="53"/>
        <end position="70"/>
    </location>
</feature>
<keyword evidence="3" id="KW-1185">Reference proteome</keyword>
<dbReference type="EMBL" id="KZ772681">
    <property type="protein sequence ID" value="PTQ46947.1"/>
    <property type="molecule type" value="Genomic_DNA"/>
</dbReference>
<feature type="region of interest" description="Disordered" evidence="1">
    <location>
        <begin position="122"/>
        <end position="192"/>
    </location>
</feature>
<evidence type="ECO:0000313" key="3">
    <source>
        <dbReference type="Proteomes" id="UP000244005"/>
    </source>
</evidence>
<gene>
    <name evidence="2" type="ORF">MARPO_0009s0064</name>
</gene>
<feature type="compositionally biased region" description="Pro residues" evidence="1">
    <location>
        <begin position="1"/>
        <end position="10"/>
    </location>
</feature>
<sequence length="275" mass="29852">MLSHPLPPRGTSPLDVHLRPETKDAQHNASQRPSPLRTAAKTVRAGRLRSGRIGSGGGVGWGGEGEGNGGRVERRLRGYDDEQRSSSSSRPHRGRRTYKTAEHAPLMAKRICLRLETNREQCDGLPFGNGATEALEPRAEKRSSSSRREEAQRREGKQASNQRVRDRDTRGSKGDDDDQEAEGGGGEDAFVEQDYQSKRAIIIVAVRLRGHSEEREGARCVQVGTNSSRGLIAPSQQLRQGERGERGAGRSVPAAGVYGARSRLGEGHYSSGGVN</sequence>
<name>A0A2R6XLF3_MARPO</name>
<accession>A0A2R6XLF3</accession>
<dbReference type="Proteomes" id="UP000244005">
    <property type="component" value="Unassembled WGS sequence"/>
</dbReference>
<evidence type="ECO:0000256" key="1">
    <source>
        <dbReference type="SAM" id="MobiDB-lite"/>
    </source>
</evidence>
<organism evidence="2 3">
    <name type="scientific">Marchantia polymorpha</name>
    <name type="common">Common liverwort</name>
    <name type="synonym">Marchantia aquatica</name>
    <dbReference type="NCBI Taxonomy" id="3197"/>
    <lineage>
        <taxon>Eukaryota</taxon>
        <taxon>Viridiplantae</taxon>
        <taxon>Streptophyta</taxon>
        <taxon>Embryophyta</taxon>
        <taxon>Marchantiophyta</taxon>
        <taxon>Marchantiopsida</taxon>
        <taxon>Marchantiidae</taxon>
        <taxon>Marchantiales</taxon>
        <taxon>Marchantiaceae</taxon>
        <taxon>Marchantia</taxon>
    </lineage>
</organism>